<dbReference type="InParanoid" id="E4XPM9"/>
<evidence type="ECO:0000313" key="3">
    <source>
        <dbReference type="Proteomes" id="UP000001307"/>
    </source>
</evidence>
<sequence length="117" mass="13910">MEELEQLKAENAKLKTRLRTYEEVPTPSSDNEKTIVVDECLIDVIKTMNGIVKEERAKMEKYREDDHKHYQESVDELHSHYKEQMDTIQDEAKKQIKDIEGQYKSVFEERMNEVCSI</sequence>
<dbReference type="Proteomes" id="UP000001307">
    <property type="component" value="Unassembled WGS sequence"/>
</dbReference>
<name>E4XPM9_OIKDI</name>
<keyword evidence="3" id="KW-1185">Reference proteome</keyword>
<dbReference type="AlphaFoldDB" id="E4XPM9"/>
<dbReference type="EMBL" id="FN653094">
    <property type="protein sequence ID" value="CBY11817.1"/>
    <property type="molecule type" value="Genomic_DNA"/>
</dbReference>
<protein>
    <submittedName>
        <fullName evidence="2">Uncharacterized protein</fullName>
    </submittedName>
</protein>
<keyword evidence="1" id="KW-0175">Coiled coil</keyword>
<dbReference type="OrthoDB" id="10318579at2759"/>
<organism evidence="2">
    <name type="scientific">Oikopleura dioica</name>
    <name type="common">Tunicate</name>
    <dbReference type="NCBI Taxonomy" id="34765"/>
    <lineage>
        <taxon>Eukaryota</taxon>
        <taxon>Metazoa</taxon>
        <taxon>Chordata</taxon>
        <taxon>Tunicata</taxon>
        <taxon>Appendicularia</taxon>
        <taxon>Copelata</taxon>
        <taxon>Oikopleuridae</taxon>
        <taxon>Oikopleura</taxon>
    </lineage>
</organism>
<gene>
    <name evidence="2" type="ORF">GSOID_T00017001001</name>
</gene>
<evidence type="ECO:0000256" key="1">
    <source>
        <dbReference type="SAM" id="Coils"/>
    </source>
</evidence>
<feature type="coiled-coil region" evidence="1">
    <location>
        <begin position="4"/>
        <end position="65"/>
    </location>
</feature>
<proteinExistence type="predicted"/>
<evidence type="ECO:0000313" key="2">
    <source>
        <dbReference type="EMBL" id="CBY11817.1"/>
    </source>
</evidence>
<accession>E4XPM9</accession>
<reference evidence="2" key="1">
    <citation type="journal article" date="2010" name="Science">
        <title>Plasticity of animal genome architecture unmasked by rapid evolution of a pelagic tunicate.</title>
        <authorList>
            <person name="Denoeud F."/>
            <person name="Henriet S."/>
            <person name="Mungpakdee S."/>
            <person name="Aury J.M."/>
            <person name="Da Silva C."/>
            <person name="Brinkmann H."/>
            <person name="Mikhaleva J."/>
            <person name="Olsen L.C."/>
            <person name="Jubin C."/>
            <person name="Canestro C."/>
            <person name="Bouquet J.M."/>
            <person name="Danks G."/>
            <person name="Poulain J."/>
            <person name="Campsteijn C."/>
            <person name="Adamski M."/>
            <person name="Cross I."/>
            <person name="Yadetie F."/>
            <person name="Muffato M."/>
            <person name="Louis A."/>
            <person name="Butcher S."/>
            <person name="Tsagkogeorga G."/>
            <person name="Konrad A."/>
            <person name="Singh S."/>
            <person name="Jensen M.F."/>
            <person name="Cong E.H."/>
            <person name="Eikeseth-Otteraa H."/>
            <person name="Noel B."/>
            <person name="Anthouard V."/>
            <person name="Porcel B.M."/>
            <person name="Kachouri-Lafond R."/>
            <person name="Nishino A."/>
            <person name="Ugolini M."/>
            <person name="Chourrout P."/>
            <person name="Nishida H."/>
            <person name="Aasland R."/>
            <person name="Huzurbazar S."/>
            <person name="Westhof E."/>
            <person name="Delsuc F."/>
            <person name="Lehrach H."/>
            <person name="Reinhardt R."/>
            <person name="Weissenbach J."/>
            <person name="Roy S.W."/>
            <person name="Artiguenave F."/>
            <person name="Postlethwait J.H."/>
            <person name="Manak J.R."/>
            <person name="Thompson E.M."/>
            <person name="Jaillon O."/>
            <person name="Du Pasquier L."/>
            <person name="Boudinot P."/>
            <person name="Liberles D.A."/>
            <person name="Volff J.N."/>
            <person name="Philippe H."/>
            <person name="Lenhard B."/>
            <person name="Roest Crollius H."/>
            <person name="Wincker P."/>
            <person name="Chourrout D."/>
        </authorList>
    </citation>
    <scope>NUCLEOTIDE SEQUENCE [LARGE SCALE GENOMIC DNA]</scope>
</reference>